<dbReference type="EMBL" id="QOQW01000021">
    <property type="protein sequence ID" value="RCK78563.1"/>
    <property type="molecule type" value="Genomic_DNA"/>
</dbReference>
<evidence type="ECO:0000313" key="2">
    <source>
        <dbReference type="Proteomes" id="UP000252355"/>
    </source>
</evidence>
<organism evidence="1 2">
    <name type="scientific">Candidatus Ozemobacter sibiricus</name>
    <dbReference type="NCBI Taxonomy" id="2268124"/>
    <lineage>
        <taxon>Bacteria</taxon>
        <taxon>Candidatus Ozemobacteria</taxon>
        <taxon>Candidatus Ozemobacterales</taxon>
        <taxon>Candidatus Ozemobacteraceae</taxon>
        <taxon>Candidatus Ozemobacter</taxon>
    </lineage>
</organism>
<reference evidence="1 2" key="1">
    <citation type="submission" date="2018-05" db="EMBL/GenBank/DDBJ databases">
        <title>A metagenomic window into the 2 km-deep terrestrial subsurface aquifer revealed taxonomically and functionally diverse microbial community comprising novel uncultured bacterial lineages.</title>
        <authorList>
            <person name="Kadnikov V.V."/>
            <person name="Mardanov A.V."/>
            <person name="Beletsky A.V."/>
            <person name="Banks D."/>
            <person name="Pimenov N.V."/>
            <person name="Frank Y.A."/>
            <person name="Karnachuk O.V."/>
            <person name="Ravin N.V."/>
        </authorList>
    </citation>
    <scope>NUCLEOTIDE SEQUENCE [LARGE SCALE GENOMIC DNA]</scope>
    <source>
        <strain evidence="1">BY5</strain>
    </source>
</reference>
<dbReference type="Proteomes" id="UP000252355">
    <property type="component" value="Unassembled WGS sequence"/>
</dbReference>
<evidence type="ECO:0000313" key="1">
    <source>
        <dbReference type="EMBL" id="RCK78563.1"/>
    </source>
</evidence>
<gene>
    <name evidence="1" type="ORF">OZSIB_1285</name>
</gene>
<accession>A0A367ZKB1</accession>
<name>A0A367ZKB1_9BACT</name>
<sequence length="311" mass="33204">MNALRPAVFTADNLADGWWLGDPVNRSFRDFLLYSGSRFPSVLVGFAGRPGLAEVADGVAAGISQAGLNVFLAETATPISALTQAVGQRSMPLGLYLDEAPDGLSYTLLAVGNHGGPITEADLPEVPPSPLGKLGVIGTTDLATPYLNGLRSLLDPSPDPHPRVSRLDHPFPHFEKKFGERAEYRLFTERLPDGPIATISPDGQSLRFAFPGGEPWTTRAMAERIGHYLTRVRRTSGTIIGAKGVDLLPVEAGSQIRVEGGPLEYSSRASFVDLLIGWWEPGIIAHQGFGPFGDAFLTLAYLLEAMGEGGV</sequence>
<comment type="caution">
    <text evidence="1">The sequence shown here is derived from an EMBL/GenBank/DDBJ whole genome shotgun (WGS) entry which is preliminary data.</text>
</comment>
<dbReference type="AlphaFoldDB" id="A0A367ZKB1"/>
<proteinExistence type="predicted"/>
<protein>
    <submittedName>
        <fullName evidence="1">Uncharacterized protein</fullName>
    </submittedName>
</protein>